<evidence type="ECO:0000256" key="2">
    <source>
        <dbReference type="SAM" id="Phobius"/>
    </source>
</evidence>
<evidence type="ECO:0000256" key="1">
    <source>
        <dbReference type="SAM" id="MobiDB-lite"/>
    </source>
</evidence>
<dbReference type="OrthoDB" id="10616879at2759"/>
<sequence>MSLDINTLIILIVSVAFILEVLTVAVYILQNGWVFNKPRRPIFGGYTGSDVLRKFVPDAYNNTLASEDFNATKKPLSERVPDIVNLFRSMPEWKLRSPFKFKSGNSRLIFTSNPFSKMGAWFFSFMLTLVSKTGISEHTAQAPRPQVPEFTKTKSIPLTDTMRENDSATRRLKLRASPFLPSDFKLQGAKTQTLPSVSKSVSFGSTSTSNRISNQVRALANASAQVKGEGGLSSSGPPTELRASAQVTCGRTLSVATTSHNNNSRHKFTSTLVSKSLIKAARSILDKRLPTVAEAKEVHQAVPKYLRDVSVKTSTPVVRSKPVHSARRFDFGPTLVPLASPIVPLKRRLRAGANKVARPTKRRRISGPGDDMIVPLLNKTATDPKVKIPADTLLLFDCTNSSASITIPSPSLILPEDSTPATSTSNLNAPPSLGPKRKRAELGITEAHEDTFEDQTTTNDKVLPEVVPETLYQQYKQVSPSPSHIQPHNLSPPESIVPAKRPVPATFGQASRTKRTCIVGPVQTTSIQLPPHDTFTPTTLRPHSSQQGPAPTFILPSTSNASPSGPSICTGQKATVQDLPTHAPHLRTCPAESTRGHSPTTTSLFDQTKAPLAGMQNLLTDASKSSSRKPGAPARASSWGSVTPGRGEPRDVEMVVLDVVATPDDTMGMFKLGRSAGSKGLSSMNPTAYRTNEDLEMEMEMEAEVVETPSIAAEDVDMDPDLLMDDEPHSGSVLGQGQLATMEDHPMAMEAVLGLENPAPLDDMDTAAISDEPTEDAEESMIQEDEGSAPAMVEDMVIYLYINVRLWLLTAKIRRQVSLRFLLRCKSDIPAPSGVPDQPGPEMDSVNEPRAADLEAAPTQSSAPVTELIQSMGGMQVSSPHGEPNESLAAPTGQATDLVQSLAGMRVGSPVEPEASQPAALDSTATTTGPEEYAEDPFEELIQGLITTHLPAPEVIPYEPEATNIGVSSMVAGSTGTDFISLDLEDDEGEPDSEGEEDEQALMDAAAAAAAWVSGLYRTSKMDHVILFLFTSCRFLVIIETSARKLYSRMDHGATHIYHAKWHIYCISRTSDT</sequence>
<evidence type="ECO:0000313" key="4">
    <source>
        <dbReference type="Proteomes" id="UP000059188"/>
    </source>
</evidence>
<reference evidence="3 4" key="1">
    <citation type="submission" date="2014-11" db="EMBL/GenBank/DDBJ databases">
        <authorList>
            <person name="Wibberg Daniel"/>
        </authorList>
    </citation>
    <scope>NUCLEOTIDE SEQUENCE [LARGE SCALE GENOMIC DNA]</scope>
    <source>
        <strain evidence="3">Rhizoctonia solani AG1-IB 7/3/14</strain>
    </source>
</reference>
<feature type="region of interest" description="Disordered" evidence="1">
    <location>
        <begin position="621"/>
        <end position="648"/>
    </location>
</feature>
<keyword evidence="2" id="KW-0472">Membrane</keyword>
<feature type="region of interest" description="Disordered" evidence="1">
    <location>
        <begin position="828"/>
        <end position="847"/>
    </location>
</feature>
<dbReference type="Proteomes" id="UP000059188">
    <property type="component" value="Unassembled WGS sequence"/>
</dbReference>
<feature type="transmembrane region" description="Helical" evidence="2">
    <location>
        <begin position="7"/>
        <end position="29"/>
    </location>
</feature>
<gene>
    <name evidence="3" type="ORF">RSOLAG1IB_08420</name>
</gene>
<dbReference type="AlphaFoldDB" id="A0A0B7FLZ9"/>
<keyword evidence="2" id="KW-0812">Transmembrane</keyword>
<dbReference type="EMBL" id="LN679127">
    <property type="protein sequence ID" value="CEL57187.1"/>
    <property type="molecule type" value="Genomic_DNA"/>
</dbReference>
<feature type="region of interest" description="Disordered" evidence="1">
    <location>
        <begin position="407"/>
        <end position="436"/>
    </location>
</feature>
<evidence type="ECO:0000313" key="3">
    <source>
        <dbReference type="EMBL" id="CEL57187.1"/>
    </source>
</evidence>
<feature type="compositionally biased region" description="Polar residues" evidence="1">
    <location>
        <begin position="419"/>
        <end position="429"/>
    </location>
</feature>
<name>A0A0B7FLZ9_THACB</name>
<proteinExistence type="predicted"/>
<keyword evidence="2" id="KW-1133">Transmembrane helix</keyword>
<keyword evidence="4" id="KW-1185">Reference proteome</keyword>
<feature type="region of interest" description="Disordered" evidence="1">
    <location>
        <begin position="874"/>
        <end position="893"/>
    </location>
</feature>
<protein>
    <submittedName>
        <fullName evidence="3">Cellulosome anchoring protein, cohesin region</fullName>
    </submittedName>
</protein>
<organism evidence="3 4">
    <name type="scientific">Thanatephorus cucumeris (strain AG1-IB / isolate 7/3/14)</name>
    <name type="common">Lettuce bottom rot fungus</name>
    <name type="synonym">Rhizoctonia solani</name>
    <dbReference type="NCBI Taxonomy" id="1108050"/>
    <lineage>
        <taxon>Eukaryota</taxon>
        <taxon>Fungi</taxon>
        <taxon>Dikarya</taxon>
        <taxon>Basidiomycota</taxon>
        <taxon>Agaricomycotina</taxon>
        <taxon>Agaricomycetes</taxon>
        <taxon>Cantharellales</taxon>
        <taxon>Ceratobasidiaceae</taxon>
        <taxon>Rhizoctonia</taxon>
        <taxon>Rhizoctonia solani AG-1</taxon>
    </lineage>
</organism>
<accession>A0A0B7FLZ9</accession>
<feature type="region of interest" description="Disordered" evidence="1">
    <location>
        <begin position="906"/>
        <end position="931"/>
    </location>
</feature>